<name>V8CIU7_9HELI</name>
<protein>
    <submittedName>
        <fullName evidence="2">Uncharacterized protein</fullName>
    </submittedName>
</protein>
<evidence type="ECO:0000256" key="1">
    <source>
        <dbReference type="SAM" id="Phobius"/>
    </source>
</evidence>
<gene>
    <name evidence="2" type="ORF">HMPREF2087_00203</name>
</gene>
<feature type="transmembrane region" description="Helical" evidence="1">
    <location>
        <begin position="6"/>
        <end position="28"/>
    </location>
</feature>
<dbReference type="OrthoDB" id="5363267at2"/>
<reference evidence="2 3" key="1">
    <citation type="submission" date="2013-10" db="EMBL/GenBank/DDBJ databases">
        <title>The Genome Sequence of Helicobacter canis NCTC 12740.</title>
        <authorList>
            <consortium name="The Broad Institute Genomics Platform"/>
            <person name="Earl A."/>
            <person name="Fox J.G."/>
            <person name="Shen Z."/>
            <person name="Young S.K."/>
            <person name="Zeng Q."/>
            <person name="Gargeya S."/>
            <person name="Fitzgerald M."/>
            <person name="Abouelleil A."/>
            <person name="Alvarado L."/>
            <person name="Chapman S.B."/>
            <person name="Gainer-Dewar J."/>
            <person name="Goldberg J."/>
            <person name="Griggs A."/>
            <person name="Gujja S."/>
            <person name="Hansen M."/>
            <person name="Howarth C."/>
            <person name="Imamovic A."/>
            <person name="Ireland A."/>
            <person name="Larimer J."/>
            <person name="McCowan C."/>
            <person name="Murphy C."/>
            <person name="Pearson M."/>
            <person name="Poon T.W."/>
            <person name="Priest M."/>
            <person name="Roberts A."/>
            <person name="Saif S."/>
            <person name="Shea T."/>
            <person name="Sykes S."/>
            <person name="Wortman J."/>
            <person name="Nusbaum C."/>
            <person name="Birren B."/>
        </authorList>
    </citation>
    <scope>NUCLEOTIDE SEQUENCE [LARGE SCALE GENOMIC DNA]</scope>
    <source>
        <strain evidence="2 3">NCTC 12740</strain>
    </source>
</reference>
<keyword evidence="1" id="KW-1133">Transmembrane helix</keyword>
<keyword evidence="3" id="KW-1185">Reference proteome</keyword>
<dbReference type="PATRIC" id="fig|1357399.3.peg.207"/>
<dbReference type="EMBL" id="AZJJ01000001">
    <property type="protein sequence ID" value="ETD27294.1"/>
    <property type="molecule type" value="Genomic_DNA"/>
</dbReference>
<accession>V8CIU7</accession>
<dbReference type="RefSeq" id="WP_023929102.1">
    <property type="nucleotide sequence ID" value="NZ_KI669458.1"/>
</dbReference>
<organism evidence="2 3">
    <name type="scientific">Helicobacter canis NCTC 12740</name>
    <dbReference type="NCBI Taxonomy" id="1357399"/>
    <lineage>
        <taxon>Bacteria</taxon>
        <taxon>Pseudomonadati</taxon>
        <taxon>Campylobacterota</taxon>
        <taxon>Epsilonproteobacteria</taxon>
        <taxon>Campylobacterales</taxon>
        <taxon>Helicobacteraceae</taxon>
        <taxon>Helicobacter</taxon>
    </lineage>
</organism>
<keyword evidence="1" id="KW-0812">Transmembrane</keyword>
<dbReference type="STRING" id="1357399.HMPREF2087_00203"/>
<evidence type="ECO:0000313" key="3">
    <source>
        <dbReference type="Proteomes" id="UP000018688"/>
    </source>
</evidence>
<evidence type="ECO:0000313" key="2">
    <source>
        <dbReference type="EMBL" id="ETD27294.1"/>
    </source>
</evidence>
<dbReference type="eggNOG" id="COG3409">
    <property type="taxonomic scope" value="Bacteria"/>
</dbReference>
<dbReference type="Proteomes" id="UP000018688">
    <property type="component" value="Unassembled WGS sequence"/>
</dbReference>
<comment type="caution">
    <text evidence="2">The sequence shown here is derived from an EMBL/GenBank/DDBJ whole genome shotgun (WGS) entry which is preliminary data.</text>
</comment>
<proteinExistence type="predicted"/>
<sequence>MSHKAFVLWVIAQAVACGAAIVGLLYIYDPLQLYHKPYFRENAFTDDTRVQNKGIITHYDFTHYILGSCMLQNILASEMEQNLDGAWVNISMAGSSFDTRAVILRYLLEHKQPKHIVYSLDDFSLISPSPSKTDSFDYLYDENPYNDIKIYMNNKFLLCALSFSSAKICTGVKDLNMLLPWALVDESGVTDLFGGFDNWIAHENDRVQSMMESLRSFDHAPFTKLDNTSSTDTRATRIYLQTYLLSFIKEHPDTHFSLIIPPYSRLHWRIHGSDKLAKWQESITYLTQEIAELPNASMYGFDDLSYTTQIANYMDPEHYNIDMNRIFIQALRERTHIIDKANVSSYLWQMEQNIRDYDVLPFTTMLQDLAK</sequence>
<dbReference type="AlphaFoldDB" id="V8CIU7"/>
<dbReference type="HOGENOM" id="CLU_041673_0_0_7"/>
<keyword evidence="1" id="KW-0472">Membrane</keyword>